<dbReference type="AlphaFoldDB" id="A0AAE0N5Y0"/>
<gene>
    <name evidence="1" type="ORF">B0H63DRAFT_286471</name>
</gene>
<organism evidence="1 2">
    <name type="scientific">Podospora didyma</name>
    <dbReference type="NCBI Taxonomy" id="330526"/>
    <lineage>
        <taxon>Eukaryota</taxon>
        <taxon>Fungi</taxon>
        <taxon>Dikarya</taxon>
        <taxon>Ascomycota</taxon>
        <taxon>Pezizomycotina</taxon>
        <taxon>Sordariomycetes</taxon>
        <taxon>Sordariomycetidae</taxon>
        <taxon>Sordariales</taxon>
        <taxon>Podosporaceae</taxon>
        <taxon>Podospora</taxon>
    </lineage>
</organism>
<name>A0AAE0N5Y0_9PEZI</name>
<comment type="caution">
    <text evidence="1">The sequence shown here is derived from an EMBL/GenBank/DDBJ whole genome shotgun (WGS) entry which is preliminary data.</text>
</comment>
<reference evidence="1" key="2">
    <citation type="submission" date="2023-06" db="EMBL/GenBank/DDBJ databases">
        <authorList>
            <consortium name="Lawrence Berkeley National Laboratory"/>
            <person name="Haridas S."/>
            <person name="Hensen N."/>
            <person name="Bonometti L."/>
            <person name="Westerberg I."/>
            <person name="Brannstrom I.O."/>
            <person name="Guillou S."/>
            <person name="Cros-Aarteil S."/>
            <person name="Calhoun S."/>
            <person name="Kuo A."/>
            <person name="Mondo S."/>
            <person name="Pangilinan J."/>
            <person name="Riley R."/>
            <person name="LaButti K."/>
            <person name="Andreopoulos B."/>
            <person name="Lipzen A."/>
            <person name="Chen C."/>
            <person name="Yanf M."/>
            <person name="Daum C."/>
            <person name="Ng V."/>
            <person name="Clum A."/>
            <person name="Steindorff A."/>
            <person name="Ohm R."/>
            <person name="Martin F."/>
            <person name="Silar P."/>
            <person name="Natvig D."/>
            <person name="Lalanne C."/>
            <person name="Gautier V."/>
            <person name="Ament-velasquez S.L."/>
            <person name="Kruys A."/>
            <person name="Hutchinson M.I."/>
            <person name="Powell A.J."/>
            <person name="Barry K."/>
            <person name="Miller A.N."/>
            <person name="Grigoriev I.V."/>
            <person name="Debuchy R."/>
            <person name="Gladieux P."/>
            <person name="Thoren M.H."/>
            <person name="Johannesson H."/>
        </authorList>
    </citation>
    <scope>NUCLEOTIDE SEQUENCE</scope>
    <source>
        <strain evidence="1">CBS 232.78</strain>
    </source>
</reference>
<evidence type="ECO:0000313" key="1">
    <source>
        <dbReference type="EMBL" id="KAK3372027.1"/>
    </source>
</evidence>
<protein>
    <submittedName>
        <fullName evidence="1">Uncharacterized protein</fullName>
    </submittedName>
</protein>
<sequence length="235" mass="25670">MMHPSRIEGPSPPYGIVPNRLGACRRGPAAANHRTCFNLGPSSFSGCAGVYFDVVLVTGTRGQLFRYRVGRSAAQCRRVDAIAALHWETTGKGVTQGKKNIFQQEAQLQKCAAKACASLRRCLTNFSWPSRRHLLARHSGKLSSGVGTVPFPPQVAYVSYFLPKLSACRCLPWFFSGAQRLTKKIHHSTARAAVDLCGVDLTKTTSARLRGHLSGSFFVFSALFPIPSCWVSHFG</sequence>
<dbReference type="EMBL" id="JAULSW010000008">
    <property type="protein sequence ID" value="KAK3372027.1"/>
    <property type="molecule type" value="Genomic_DNA"/>
</dbReference>
<dbReference type="Proteomes" id="UP001285441">
    <property type="component" value="Unassembled WGS sequence"/>
</dbReference>
<keyword evidence="2" id="KW-1185">Reference proteome</keyword>
<proteinExistence type="predicted"/>
<accession>A0AAE0N5Y0</accession>
<reference evidence="1" key="1">
    <citation type="journal article" date="2023" name="Mol. Phylogenet. Evol.">
        <title>Genome-scale phylogeny and comparative genomics of the fungal order Sordariales.</title>
        <authorList>
            <person name="Hensen N."/>
            <person name="Bonometti L."/>
            <person name="Westerberg I."/>
            <person name="Brannstrom I.O."/>
            <person name="Guillou S."/>
            <person name="Cros-Aarteil S."/>
            <person name="Calhoun S."/>
            <person name="Haridas S."/>
            <person name="Kuo A."/>
            <person name="Mondo S."/>
            <person name="Pangilinan J."/>
            <person name="Riley R."/>
            <person name="LaButti K."/>
            <person name="Andreopoulos B."/>
            <person name="Lipzen A."/>
            <person name="Chen C."/>
            <person name="Yan M."/>
            <person name="Daum C."/>
            <person name="Ng V."/>
            <person name="Clum A."/>
            <person name="Steindorff A."/>
            <person name="Ohm R.A."/>
            <person name="Martin F."/>
            <person name="Silar P."/>
            <person name="Natvig D.O."/>
            <person name="Lalanne C."/>
            <person name="Gautier V."/>
            <person name="Ament-Velasquez S.L."/>
            <person name="Kruys A."/>
            <person name="Hutchinson M.I."/>
            <person name="Powell A.J."/>
            <person name="Barry K."/>
            <person name="Miller A.N."/>
            <person name="Grigoriev I.V."/>
            <person name="Debuchy R."/>
            <person name="Gladieux P."/>
            <person name="Hiltunen Thoren M."/>
            <person name="Johannesson H."/>
        </authorList>
    </citation>
    <scope>NUCLEOTIDE SEQUENCE</scope>
    <source>
        <strain evidence="1">CBS 232.78</strain>
    </source>
</reference>
<evidence type="ECO:0000313" key="2">
    <source>
        <dbReference type="Proteomes" id="UP001285441"/>
    </source>
</evidence>